<proteinExistence type="predicted"/>
<dbReference type="Proteomes" id="UP001595957">
    <property type="component" value="Unassembled WGS sequence"/>
</dbReference>
<dbReference type="InterPro" id="IPR036380">
    <property type="entry name" value="Isochorismatase-like_sf"/>
</dbReference>
<dbReference type="PANTHER" id="PTHR43540">
    <property type="entry name" value="PEROXYUREIDOACRYLATE/UREIDOACRYLATE AMIDOHYDROLASE-RELATED"/>
    <property type="match status" value="1"/>
</dbReference>
<evidence type="ECO:0000259" key="2">
    <source>
        <dbReference type="Pfam" id="PF00857"/>
    </source>
</evidence>
<evidence type="ECO:0000313" key="3">
    <source>
        <dbReference type="EMBL" id="MFC4593180.1"/>
    </source>
</evidence>
<evidence type="ECO:0000256" key="1">
    <source>
        <dbReference type="ARBA" id="ARBA00022801"/>
    </source>
</evidence>
<dbReference type="Pfam" id="PF00857">
    <property type="entry name" value="Isochorismatase"/>
    <property type="match status" value="1"/>
</dbReference>
<dbReference type="InterPro" id="IPR000868">
    <property type="entry name" value="Isochorismatase-like_dom"/>
</dbReference>
<dbReference type="RefSeq" id="WP_066530860.1">
    <property type="nucleotide sequence ID" value="NZ_JBHSFZ010000004.1"/>
</dbReference>
<protein>
    <submittedName>
        <fullName evidence="3">Cysteine hydrolase family protein</fullName>
    </submittedName>
</protein>
<organism evidence="3 4">
    <name type="scientific">Sphingobium tyrosinilyticum</name>
    <dbReference type="NCBI Taxonomy" id="2715436"/>
    <lineage>
        <taxon>Bacteria</taxon>
        <taxon>Pseudomonadati</taxon>
        <taxon>Pseudomonadota</taxon>
        <taxon>Alphaproteobacteria</taxon>
        <taxon>Sphingomonadales</taxon>
        <taxon>Sphingomonadaceae</taxon>
        <taxon>Sphingobium</taxon>
    </lineage>
</organism>
<name>A0ABV9EXF4_9SPHN</name>
<keyword evidence="1 3" id="KW-0378">Hydrolase</keyword>
<reference evidence="4" key="1">
    <citation type="journal article" date="2019" name="Int. J. Syst. Evol. Microbiol.">
        <title>The Global Catalogue of Microorganisms (GCM) 10K type strain sequencing project: providing services to taxonomists for standard genome sequencing and annotation.</title>
        <authorList>
            <consortium name="The Broad Institute Genomics Platform"/>
            <consortium name="The Broad Institute Genome Sequencing Center for Infectious Disease"/>
            <person name="Wu L."/>
            <person name="Ma J."/>
        </authorList>
    </citation>
    <scope>NUCLEOTIDE SEQUENCE [LARGE SCALE GENOMIC DNA]</scope>
    <source>
        <strain evidence="4">NBRC 103632</strain>
    </source>
</reference>
<sequence>MAVPLHGRAALIISECQRGIVEQGMGGFAGLIGQVAERGILLKIAHLAGRFRDAGLPIWHLTIAHRPDFADVQPNSLLAVMARKNRLLIAGSPEAQIVGELSPAPQDFVVARSSGLIGLHGTALDAMLRRMRIDTIVITGVSTNVAVAGCAMAGADLGYHVIIAEDCVAAADSGTHEVIMRDQLRMVARIASADDIEQALQPSGPY</sequence>
<keyword evidence="4" id="KW-1185">Reference proteome</keyword>
<dbReference type="EMBL" id="JBHSFZ010000004">
    <property type="protein sequence ID" value="MFC4593180.1"/>
    <property type="molecule type" value="Genomic_DNA"/>
</dbReference>
<dbReference type="Gene3D" id="3.40.50.850">
    <property type="entry name" value="Isochorismatase-like"/>
    <property type="match status" value="1"/>
</dbReference>
<feature type="domain" description="Isochorismatase-like" evidence="2">
    <location>
        <begin position="10"/>
        <end position="193"/>
    </location>
</feature>
<dbReference type="SUPFAM" id="SSF52499">
    <property type="entry name" value="Isochorismatase-like hydrolases"/>
    <property type="match status" value="1"/>
</dbReference>
<dbReference type="CDD" id="cd00431">
    <property type="entry name" value="cysteine_hydrolases"/>
    <property type="match status" value="1"/>
</dbReference>
<accession>A0ABV9EXF4</accession>
<gene>
    <name evidence="3" type="ORF">ACFO3E_03075</name>
</gene>
<dbReference type="GO" id="GO:0016787">
    <property type="term" value="F:hydrolase activity"/>
    <property type="evidence" value="ECO:0007669"/>
    <property type="project" value="UniProtKB-KW"/>
</dbReference>
<dbReference type="InterPro" id="IPR050272">
    <property type="entry name" value="Isochorismatase-like_hydrls"/>
</dbReference>
<dbReference type="PANTHER" id="PTHR43540:SF6">
    <property type="entry name" value="ISOCHORISMATASE-LIKE DOMAIN-CONTAINING PROTEIN"/>
    <property type="match status" value="1"/>
</dbReference>
<comment type="caution">
    <text evidence="3">The sequence shown here is derived from an EMBL/GenBank/DDBJ whole genome shotgun (WGS) entry which is preliminary data.</text>
</comment>
<evidence type="ECO:0000313" key="4">
    <source>
        <dbReference type="Proteomes" id="UP001595957"/>
    </source>
</evidence>